<dbReference type="RefSeq" id="WP_084424201.1">
    <property type="nucleotide sequence ID" value="NZ_FWXV01000001.1"/>
</dbReference>
<proteinExistence type="predicted"/>
<dbReference type="AlphaFoldDB" id="A0A1Y5WWC0"/>
<keyword evidence="2" id="KW-1185">Reference proteome</keyword>
<dbReference type="EMBL" id="FWXV01000001">
    <property type="protein sequence ID" value="SMC50299.1"/>
    <property type="molecule type" value="Genomic_DNA"/>
</dbReference>
<evidence type="ECO:0000313" key="1">
    <source>
        <dbReference type="EMBL" id="SMC50299.1"/>
    </source>
</evidence>
<name>A0A1Y5WWC0_KIBAR</name>
<dbReference type="InterPro" id="IPR018561">
    <property type="entry name" value="AosR"/>
</dbReference>
<reference evidence="1 2" key="1">
    <citation type="submission" date="2017-04" db="EMBL/GenBank/DDBJ databases">
        <authorList>
            <person name="Afonso C.L."/>
            <person name="Miller P.J."/>
            <person name="Scott M.A."/>
            <person name="Spackman E."/>
            <person name="Goraichik I."/>
            <person name="Dimitrov K.M."/>
            <person name="Suarez D.L."/>
            <person name="Swayne D.E."/>
        </authorList>
    </citation>
    <scope>NUCLEOTIDE SEQUENCE [LARGE SCALE GENOMIC DNA]</scope>
    <source>
        <strain evidence="1 2">DSM 43828</strain>
    </source>
</reference>
<evidence type="ECO:0000313" key="2">
    <source>
        <dbReference type="Proteomes" id="UP000192674"/>
    </source>
</evidence>
<organism evidence="1 2">
    <name type="scientific">Kibdelosporangium aridum</name>
    <dbReference type="NCBI Taxonomy" id="2030"/>
    <lineage>
        <taxon>Bacteria</taxon>
        <taxon>Bacillati</taxon>
        <taxon>Actinomycetota</taxon>
        <taxon>Actinomycetes</taxon>
        <taxon>Pseudonocardiales</taxon>
        <taxon>Pseudonocardiaceae</taxon>
        <taxon>Kibdelosporangium</taxon>
    </lineage>
</organism>
<protein>
    <submittedName>
        <fullName evidence="1">Uncharacterized protein</fullName>
    </submittedName>
</protein>
<sequence length="171" mass="18824">MIPDRLVYEGLQVLAEMLQGFQARRLPSGGVFSSPKLGGPEALAALFPPVSADPQAAAEFRARHEAGMRGEVYAAVTRTLERWGHECGPGCDQSHFDDLFVSLTNLRFMLRPRKDGTRVHDLAEQLATKATLYLDALTEMWFQPLIRDRLNGIEPADPTFGESVNRALGSG</sequence>
<dbReference type="Proteomes" id="UP000192674">
    <property type="component" value="Unassembled WGS sequence"/>
</dbReference>
<dbReference type="OrthoDB" id="3637687at2"/>
<accession>A0A1Y5WWC0</accession>
<gene>
    <name evidence="1" type="ORF">SAMN05661093_00246</name>
</gene>
<dbReference type="Pfam" id="PF09438">
    <property type="entry name" value="DUF2017"/>
    <property type="match status" value="1"/>
</dbReference>